<keyword evidence="3" id="KW-1185">Reference proteome</keyword>
<sequence length="229" mass="26743">MNFFAFRCVLCQQSLSIRNAGVCSKCNRNIERYVYCGCCGMPTASYVQRCGFCLNAMPYWDQMVLIGHYTSPLAEMIKNFKFHRQFWLDKTLARLLLLAVYEARRLHSLHFPQAIFPVPLHHFRQWQRGYNQADLIAKRLAKWLNIPCYSQFIQRVKRTPPQLGLNAKARRQNLKHAFKFANQEINYRSIALVDDVITTGSTLNEIAKHFRQLGVENIQVWGVARAFHT</sequence>
<dbReference type="PANTHER" id="PTHR47505">
    <property type="entry name" value="DNA UTILIZATION PROTEIN YHGH"/>
    <property type="match status" value="1"/>
</dbReference>
<dbReference type="InterPro" id="IPR000836">
    <property type="entry name" value="PRTase_dom"/>
</dbReference>
<gene>
    <name evidence="2" type="primary">comF</name>
    <name evidence="2" type="ORF">NCTC11297_00449</name>
</gene>
<name>A0A379APD9_AVIAV</name>
<dbReference type="SUPFAM" id="SSF53271">
    <property type="entry name" value="PRTase-like"/>
    <property type="match status" value="1"/>
</dbReference>
<dbReference type="EMBL" id="UGSP01000001">
    <property type="protein sequence ID" value="SUB23444.1"/>
    <property type="molecule type" value="Genomic_DNA"/>
</dbReference>
<dbReference type="GeneID" id="300132670"/>
<protein>
    <submittedName>
        <fullName evidence="2">Competence protein F</fullName>
    </submittedName>
</protein>
<dbReference type="Proteomes" id="UP000255098">
    <property type="component" value="Unassembled WGS sequence"/>
</dbReference>
<evidence type="ECO:0000256" key="1">
    <source>
        <dbReference type="ARBA" id="ARBA00008007"/>
    </source>
</evidence>
<reference evidence="2 3" key="1">
    <citation type="submission" date="2018-06" db="EMBL/GenBank/DDBJ databases">
        <authorList>
            <consortium name="Pathogen Informatics"/>
            <person name="Doyle S."/>
        </authorList>
    </citation>
    <scope>NUCLEOTIDE SEQUENCE [LARGE SCALE GENOMIC DNA]</scope>
    <source>
        <strain evidence="3">NCTC 11297</strain>
    </source>
</reference>
<dbReference type="InterPro" id="IPR029057">
    <property type="entry name" value="PRTase-like"/>
</dbReference>
<dbReference type="PANTHER" id="PTHR47505:SF1">
    <property type="entry name" value="DNA UTILIZATION PROTEIN YHGH"/>
    <property type="match status" value="1"/>
</dbReference>
<accession>A0A379APD9</accession>
<dbReference type="AlphaFoldDB" id="A0A379APD9"/>
<dbReference type="CDD" id="cd06223">
    <property type="entry name" value="PRTases_typeI"/>
    <property type="match status" value="1"/>
</dbReference>
<dbReference type="RefSeq" id="WP_115248831.1">
    <property type="nucleotide sequence ID" value="NZ_UGSP01000001.1"/>
</dbReference>
<dbReference type="InterPro" id="IPR051910">
    <property type="entry name" value="ComF/GntX_DNA_util-trans"/>
</dbReference>
<evidence type="ECO:0000313" key="2">
    <source>
        <dbReference type="EMBL" id="SUB23444.1"/>
    </source>
</evidence>
<dbReference type="Gene3D" id="3.40.50.2020">
    <property type="match status" value="1"/>
</dbReference>
<proteinExistence type="inferred from homology"/>
<comment type="similarity">
    <text evidence="1">Belongs to the ComF/GntX family.</text>
</comment>
<evidence type="ECO:0000313" key="3">
    <source>
        <dbReference type="Proteomes" id="UP000255098"/>
    </source>
</evidence>
<organism evidence="2 3">
    <name type="scientific">Avibacterium avium</name>
    <name type="common">Pasteurella avium</name>
    <dbReference type="NCBI Taxonomy" id="751"/>
    <lineage>
        <taxon>Bacteria</taxon>
        <taxon>Pseudomonadati</taxon>
        <taxon>Pseudomonadota</taxon>
        <taxon>Gammaproteobacteria</taxon>
        <taxon>Pasteurellales</taxon>
        <taxon>Pasteurellaceae</taxon>
        <taxon>Avibacterium</taxon>
    </lineage>
</organism>